<organism evidence="7 8">
    <name type="scientific">Cecembia rubra</name>
    <dbReference type="NCBI Taxonomy" id="1485585"/>
    <lineage>
        <taxon>Bacteria</taxon>
        <taxon>Pseudomonadati</taxon>
        <taxon>Bacteroidota</taxon>
        <taxon>Cytophagia</taxon>
        <taxon>Cytophagales</taxon>
        <taxon>Cyclobacteriaceae</taxon>
        <taxon>Cecembia</taxon>
    </lineage>
</organism>
<dbReference type="PANTHER" id="PTHR30096:SF0">
    <property type="entry name" value="4,5-DOPA DIOXYGENASE EXTRADIOL-LIKE PROTEIN"/>
    <property type="match status" value="1"/>
</dbReference>
<dbReference type="PIRSF" id="PIRSF006157">
    <property type="entry name" value="Doxgns_DODA"/>
    <property type="match status" value="1"/>
</dbReference>
<evidence type="ECO:0000256" key="4">
    <source>
        <dbReference type="ARBA" id="ARBA00022833"/>
    </source>
</evidence>
<dbReference type="RefSeq" id="WP_106567777.1">
    <property type="nucleotide sequence ID" value="NZ_PYGF01000007.1"/>
</dbReference>
<keyword evidence="5" id="KW-0560">Oxidoreductase</keyword>
<dbReference type="GO" id="GO:0008198">
    <property type="term" value="F:ferrous iron binding"/>
    <property type="evidence" value="ECO:0007669"/>
    <property type="project" value="InterPro"/>
</dbReference>
<evidence type="ECO:0000259" key="6">
    <source>
        <dbReference type="Pfam" id="PF02900"/>
    </source>
</evidence>
<dbReference type="InterPro" id="IPR014436">
    <property type="entry name" value="Extradiol_dOase_DODA"/>
</dbReference>
<keyword evidence="7" id="KW-0223">Dioxygenase</keyword>
<dbReference type="Gene3D" id="3.40.830.10">
    <property type="entry name" value="LigB-like"/>
    <property type="match status" value="1"/>
</dbReference>
<dbReference type="AlphaFoldDB" id="A0A2P8E1Q4"/>
<accession>A0A2P8E1Q4</accession>
<dbReference type="OrthoDB" id="9790889at2"/>
<dbReference type="SUPFAM" id="SSF53213">
    <property type="entry name" value="LigB-like"/>
    <property type="match status" value="1"/>
</dbReference>
<dbReference type="InterPro" id="IPR004183">
    <property type="entry name" value="Xdiol_dOase_suB"/>
</dbReference>
<proteinExistence type="inferred from homology"/>
<evidence type="ECO:0000256" key="3">
    <source>
        <dbReference type="ARBA" id="ARBA00022723"/>
    </source>
</evidence>
<gene>
    <name evidence="7" type="ORF">CLV48_107113</name>
</gene>
<dbReference type="Pfam" id="PF02900">
    <property type="entry name" value="LigB"/>
    <property type="match status" value="1"/>
</dbReference>
<comment type="cofactor">
    <cofactor evidence="1">
        <name>Zn(2+)</name>
        <dbReference type="ChEBI" id="CHEBI:29105"/>
    </cofactor>
</comment>
<sequence length="296" mass="33563">MQRKDFLKLLALAPLAAQTMKLQAFSKITDSLPATKKMPVLFTSHGNPMDIPLGLNANPFLTSLTQVGEKIRKEHEIKAVLVVSAHWCTKGTLVNVSTAPETIYDYYGFPPEYYTQKYPAPGSPETAKEVTKLIPKVKETTEWGLDHGAWPMLKHMFPKADVPVFEMSIDYYQSAQYHFDLAKQLKPLRDKGVLVIGSGAVVHNIKEAGKRFFNGNMTPYGWDIEFDKWIKQQLDKRDVQSIVNYEKQKLGLMAAPTPDHYVPLIYSLALMDENENIEHTFEELLPAFSNRGFRIG</sequence>
<evidence type="ECO:0000256" key="2">
    <source>
        <dbReference type="ARBA" id="ARBA00007581"/>
    </source>
</evidence>
<keyword evidence="8" id="KW-1185">Reference proteome</keyword>
<dbReference type="Proteomes" id="UP000240708">
    <property type="component" value="Unassembled WGS sequence"/>
</dbReference>
<dbReference type="CDD" id="cd07363">
    <property type="entry name" value="45_DOPA_Dioxygenase"/>
    <property type="match status" value="1"/>
</dbReference>
<keyword evidence="4" id="KW-0862">Zinc</keyword>
<keyword evidence="3" id="KW-0479">Metal-binding</keyword>
<comment type="caution">
    <text evidence="7">The sequence shown here is derived from an EMBL/GenBank/DDBJ whole genome shotgun (WGS) entry which is preliminary data.</text>
</comment>
<dbReference type="PANTHER" id="PTHR30096">
    <property type="entry name" value="4,5-DOPA DIOXYGENASE EXTRADIOL-LIKE PROTEIN"/>
    <property type="match status" value="1"/>
</dbReference>
<protein>
    <submittedName>
        <fullName evidence="7">4,5-DOPA dioxygenase extradiol</fullName>
    </submittedName>
</protein>
<dbReference type="GO" id="GO:0008270">
    <property type="term" value="F:zinc ion binding"/>
    <property type="evidence" value="ECO:0007669"/>
    <property type="project" value="InterPro"/>
</dbReference>
<reference evidence="7 8" key="1">
    <citation type="submission" date="2018-03" db="EMBL/GenBank/DDBJ databases">
        <title>Genomic Encyclopedia of Archaeal and Bacterial Type Strains, Phase II (KMG-II): from individual species to whole genera.</title>
        <authorList>
            <person name="Goeker M."/>
        </authorList>
    </citation>
    <scope>NUCLEOTIDE SEQUENCE [LARGE SCALE GENOMIC DNA]</scope>
    <source>
        <strain evidence="7 8">DSM 28057</strain>
    </source>
</reference>
<evidence type="ECO:0000313" key="7">
    <source>
        <dbReference type="EMBL" id="PSL03395.1"/>
    </source>
</evidence>
<comment type="similarity">
    <text evidence="2">Belongs to the DODA-type extradiol aromatic ring-opening dioxygenase family.</text>
</comment>
<evidence type="ECO:0000313" key="8">
    <source>
        <dbReference type="Proteomes" id="UP000240708"/>
    </source>
</evidence>
<dbReference type="EMBL" id="PYGF01000007">
    <property type="protein sequence ID" value="PSL03395.1"/>
    <property type="molecule type" value="Genomic_DNA"/>
</dbReference>
<dbReference type="GO" id="GO:0016702">
    <property type="term" value="F:oxidoreductase activity, acting on single donors with incorporation of molecular oxygen, incorporation of two atoms of oxygen"/>
    <property type="evidence" value="ECO:0007669"/>
    <property type="project" value="UniProtKB-ARBA"/>
</dbReference>
<evidence type="ECO:0000256" key="1">
    <source>
        <dbReference type="ARBA" id="ARBA00001947"/>
    </source>
</evidence>
<name>A0A2P8E1Q4_9BACT</name>
<evidence type="ECO:0000256" key="5">
    <source>
        <dbReference type="ARBA" id="ARBA00023002"/>
    </source>
</evidence>
<feature type="domain" description="Extradiol ring-cleavage dioxygenase class III enzyme subunit B" evidence="6">
    <location>
        <begin position="41"/>
        <end position="281"/>
    </location>
</feature>